<evidence type="ECO:0000256" key="3">
    <source>
        <dbReference type="ARBA" id="ARBA00022777"/>
    </source>
</evidence>
<dbReference type="SUPFAM" id="SSF52540">
    <property type="entry name" value="P-loop containing nucleoside triphosphate hydrolases"/>
    <property type="match status" value="1"/>
</dbReference>
<keyword evidence="3" id="KW-0418">Kinase</keyword>
<name>A0AAP3CF09_BACVA</name>
<dbReference type="SMART" id="SM00382">
    <property type="entry name" value="AAA"/>
    <property type="match status" value="1"/>
</dbReference>
<dbReference type="InterPro" id="IPR011608">
    <property type="entry name" value="PRD"/>
</dbReference>
<evidence type="ECO:0000256" key="4">
    <source>
        <dbReference type="ARBA" id="ARBA00022840"/>
    </source>
</evidence>
<dbReference type="GO" id="GO:0006355">
    <property type="term" value="P:regulation of DNA-templated transcription"/>
    <property type="evidence" value="ECO:0007669"/>
    <property type="project" value="InterPro"/>
</dbReference>
<dbReference type="CDD" id="cd00009">
    <property type="entry name" value="AAA"/>
    <property type="match status" value="1"/>
</dbReference>
<organism evidence="9 10">
    <name type="scientific">Bacillus vallismortis</name>
    <dbReference type="NCBI Taxonomy" id="72361"/>
    <lineage>
        <taxon>Bacteria</taxon>
        <taxon>Bacillati</taxon>
        <taxon>Bacillota</taxon>
        <taxon>Bacilli</taxon>
        <taxon>Bacillales</taxon>
        <taxon>Bacillaceae</taxon>
        <taxon>Bacillus</taxon>
    </lineage>
</organism>
<dbReference type="CDD" id="cd00006">
    <property type="entry name" value="PTS_IIA_man"/>
    <property type="match status" value="1"/>
</dbReference>
<sequence>MKRIDKIYHQLMHHFHDVSLDHLLKVQGSSAKEIAEQLKMERSNVSFELNNLVRSKKVIKIKTFPVRYLPVEIAERLCNKKWDTEMMEVKGLEPFAGNNPKQNHQPIATNPLELMIGAKGSLKKAISQAQAAVFYPPNGLHMLLLGPTGSGKSLFANRIYQFAIYSDILKAGTPFITFNCADYYNNPQLLLSQLFGHKKGSFTGAGEDKAGLVEQANGGILFMDEIHRLPPEGQEMLFYFIDSGSYNRLGESEHKRTSNVLFICATTENPSSALLKTFLRRIPMTIHIPSLEERSLKERVDLTTFLLGKEAERIKKNLSVHIDVYNALIHSAKFGNVGQLKSNVQLVCAHGFLHNLDRHEVIELTVRDLPDEIKQEWMSSSKNMQRSKAISEYVNITTIISPIIEDETTKIDEDLSFNLYHLIEEKVKTLQKEGLSKKDINQYILTDVHLHVKSFFHHRAFQKDNLMTFVEDDVIQLTKQLKEIAEHELDCTFDRKFIYFLSMHIDAFLKRGKHIDVFNTQETDEIRDTHMQEYRVAMIFKDQIQEYFKVAIPEIEVIYLTMLIHSIKSLKENKRVGIIVAAHGNSTASSMVEVATELLGSTPIAAVDMPLSVSPSDIMECVAEKMKQVDEGEGVLMLVDMGSLAMMESKLEERTGIAIKTISNVTTSMVLDAVRKVNYLDLNLHAIYQSVTKDFIELWERQPAVSGKKKALVSICTTGSGTAKKLEDILTTIVNKASDTPIHILTVSSIKLANSIKEIEKKYDILATVGTKDPKINAPHVSLEVLIEGEGERLIQQVITKGSIPLSNGLNEANIIVRELCEDSLKKYLVFLNPHHMIEMLLEWLQTVQGELGVIFNNAVLIKVIMHTAFAFERVLKQNPIAFSEEDEINEKLKRLLTVTERTLAPYEQKLGLRISDDEKLFIAALFAEEVPVQLF</sequence>
<accession>A0AAP3CF09</accession>
<dbReference type="Pfam" id="PF00874">
    <property type="entry name" value="PRD"/>
    <property type="match status" value="2"/>
</dbReference>
<feature type="domain" description="PTS EIIA type-4" evidence="7">
    <location>
        <begin position="575"/>
        <end position="712"/>
    </location>
</feature>
<dbReference type="EMBL" id="JALAOH010000003">
    <property type="protein sequence ID" value="MCY8315271.1"/>
    <property type="molecule type" value="Genomic_DNA"/>
</dbReference>
<reference evidence="9" key="1">
    <citation type="submission" date="2022-02" db="EMBL/GenBank/DDBJ databases">
        <title>Crop Bioprotection Bacillus Genome Sequencing.</title>
        <authorList>
            <person name="Dunlap C."/>
        </authorList>
    </citation>
    <scope>NUCLEOTIDE SEQUENCE</scope>
    <source>
        <strain evidence="9">98-1</strain>
    </source>
</reference>
<dbReference type="InterPro" id="IPR027417">
    <property type="entry name" value="P-loop_NTPase"/>
</dbReference>
<feature type="domain" description="PRD" evidence="8">
    <location>
        <begin position="469"/>
        <end position="574"/>
    </location>
</feature>
<dbReference type="SUPFAM" id="SSF46785">
    <property type="entry name" value="Winged helix' DNA-binding domain"/>
    <property type="match status" value="1"/>
</dbReference>
<gene>
    <name evidence="9" type="ORF">MOC71_00595</name>
</gene>
<dbReference type="PROSITE" id="PS51096">
    <property type="entry name" value="PTS_EIIA_TYPE_4"/>
    <property type="match status" value="1"/>
</dbReference>
<dbReference type="SUPFAM" id="SSF63520">
    <property type="entry name" value="PTS-regulatory domain, PRD"/>
    <property type="match status" value="2"/>
</dbReference>
<comment type="caution">
    <text evidence="9">The sequence shown here is derived from an EMBL/GenBank/DDBJ whole genome shotgun (WGS) entry which is preliminary data.</text>
</comment>
<evidence type="ECO:0000259" key="6">
    <source>
        <dbReference type="PROSITE" id="PS50045"/>
    </source>
</evidence>
<dbReference type="Gene3D" id="3.40.50.300">
    <property type="entry name" value="P-loop containing nucleotide triphosphate hydrolases"/>
    <property type="match status" value="1"/>
</dbReference>
<dbReference type="InterPro" id="IPR036634">
    <property type="entry name" value="PRD_sf"/>
</dbReference>
<dbReference type="GO" id="GO:0003677">
    <property type="term" value="F:DNA binding"/>
    <property type="evidence" value="ECO:0007669"/>
    <property type="project" value="UniProtKB-KW"/>
</dbReference>
<dbReference type="InterPro" id="IPR002078">
    <property type="entry name" value="Sigma_54_int"/>
</dbReference>
<feature type="domain" description="PRD" evidence="8">
    <location>
        <begin position="832"/>
        <end position="936"/>
    </location>
</feature>
<keyword evidence="4" id="KW-0067">ATP-binding</keyword>
<dbReference type="InterPro" id="IPR004701">
    <property type="entry name" value="PTS_EIIA_man-typ"/>
</dbReference>
<dbReference type="InterPro" id="IPR003593">
    <property type="entry name" value="AAA+_ATPase"/>
</dbReference>
<dbReference type="RefSeq" id="WP_268542122.1">
    <property type="nucleotide sequence ID" value="NZ_JALAOH010000003.1"/>
</dbReference>
<dbReference type="PROSITE" id="PS00676">
    <property type="entry name" value="SIGMA54_INTERACT_2"/>
    <property type="match status" value="1"/>
</dbReference>
<dbReference type="GO" id="GO:0009401">
    <property type="term" value="P:phosphoenolpyruvate-dependent sugar phosphotransferase system"/>
    <property type="evidence" value="ECO:0007669"/>
    <property type="project" value="InterPro"/>
</dbReference>
<dbReference type="Pfam" id="PF00158">
    <property type="entry name" value="Sigma54_activat"/>
    <property type="match status" value="1"/>
</dbReference>
<proteinExistence type="predicted"/>
<dbReference type="InterPro" id="IPR025943">
    <property type="entry name" value="Sigma_54_int_dom_ATP-bd_2"/>
</dbReference>
<feature type="domain" description="Sigma-54 factor interaction" evidence="6">
    <location>
        <begin position="115"/>
        <end position="349"/>
    </location>
</feature>
<evidence type="ECO:0000256" key="5">
    <source>
        <dbReference type="ARBA" id="ARBA00023125"/>
    </source>
</evidence>
<keyword evidence="1" id="KW-0808">Transferase</keyword>
<dbReference type="PANTHER" id="PTHR32071">
    <property type="entry name" value="TRANSCRIPTIONAL REGULATORY PROTEIN"/>
    <property type="match status" value="1"/>
</dbReference>
<dbReference type="SUPFAM" id="SSF53062">
    <property type="entry name" value="PTS system fructose IIA component-like"/>
    <property type="match status" value="1"/>
</dbReference>
<dbReference type="PROSITE" id="PS50045">
    <property type="entry name" value="SIGMA54_INTERACT_4"/>
    <property type="match status" value="1"/>
</dbReference>
<dbReference type="PANTHER" id="PTHR32071:SF90">
    <property type="entry name" value="TRANSCRIPTIONAL REGULATORY PROTEIN LEVR"/>
    <property type="match status" value="1"/>
</dbReference>
<evidence type="ECO:0000259" key="8">
    <source>
        <dbReference type="PROSITE" id="PS51372"/>
    </source>
</evidence>
<keyword evidence="2" id="KW-0547">Nucleotide-binding</keyword>
<dbReference type="GO" id="GO:0016301">
    <property type="term" value="F:kinase activity"/>
    <property type="evidence" value="ECO:0007669"/>
    <property type="project" value="UniProtKB-KW"/>
</dbReference>
<dbReference type="PROSITE" id="PS51372">
    <property type="entry name" value="PRD_2"/>
    <property type="match status" value="2"/>
</dbReference>
<evidence type="ECO:0000259" key="7">
    <source>
        <dbReference type="PROSITE" id="PS51096"/>
    </source>
</evidence>
<dbReference type="InterPro" id="IPR036662">
    <property type="entry name" value="PTS_EIIA_man-typ_sf"/>
</dbReference>
<dbReference type="GO" id="GO:0016020">
    <property type="term" value="C:membrane"/>
    <property type="evidence" value="ECO:0007669"/>
    <property type="project" value="InterPro"/>
</dbReference>
<evidence type="ECO:0000313" key="9">
    <source>
        <dbReference type="EMBL" id="MCY8315271.1"/>
    </source>
</evidence>
<dbReference type="InterPro" id="IPR036390">
    <property type="entry name" value="WH_DNA-bd_sf"/>
</dbReference>
<dbReference type="Gene3D" id="3.40.50.510">
    <property type="entry name" value="Phosphotransferase system, mannose-type IIA component"/>
    <property type="match status" value="1"/>
</dbReference>
<dbReference type="GO" id="GO:0005524">
    <property type="term" value="F:ATP binding"/>
    <property type="evidence" value="ECO:0007669"/>
    <property type="project" value="UniProtKB-KW"/>
</dbReference>
<dbReference type="Pfam" id="PF03610">
    <property type="entry name" value="EIIA-man"/>
    <property type="match status" value="1"/>
</dbReference>
<evidence type="ECO:0000313" key="10">
    <source>
        <dbReference type="Proteomes" id="UP001067121"/>
    </source>
</evidence>
<evidence type="ECO:0000256" key="2">
    <source>
        <dbReference type="ARBA" id="ARBA00022741"/>
    </source>
</evidence>
<dbReference type="InterPro" id="IPR033887">
    <property type="entry name" value="PTS_IIA_man"/>
</dbReference>
<dbReference type="AlphaFoldDB" id="A0AAP3CF09"/>
<protein>
    <submittedName>
        <fullName evidence="9">Sigma-54-dependent transcriptional regulator</fullName>
    </submittedName>
</protein>
<dbReference type="Proteomes" id="UP001067121">
    <property type="component" value="Unassembled WGS sequence"/>
</dbReference>
<evidence type="ECO:0000256" key="1">
    <source>
        <dbReference type="ARBA" id="ARBA00022679"/>
    </source>
</evidence>
<dbReference type="Gene3D" id="1.10.1790.10">
    <property type="entry name" value="PRD domain"/>
    <property type="match status" value="2"/>
</dbReference>
<keyword evidence="5" id="KW-0238">DNA-binding</keyword>